<keyword evidence="1" id="KW-0472">Membrane</keyword>
<feature type="transmembrane region" description="Helical" evidence="1">
    <location>
        <begin position="40"/>
        <end position="61"/>
    </location>
</feature>
<evidence type="ECO:0000256" key="1">
    <source>
        <dbReference type="SAM" id="Phobius"/>
    </source>
</evidence>
<feature type="transmembrane region" description="Helical" evidence="1">
    <location>
        <begin position="163"/>
        <end position="182"/>
    </location>
</feature>
<dbReference type="OrthoDB" id="9794709at2"/>
<organism evidence="2 3">
    <name type="scientific">Erwinia typographi</name>
    <dbReference type="NCBI Taxonomy" id="371042"/>
    <lineage>
        <taxon>Bacteria</taxon>
        <taxon>Pseudomonadati</taxon>
        <taxon>Pseudomonadota</taxon>
        <taxon>Gammaproteobacteria</taxon>
        <taxon>Enterobacterales</taxon>
        <taxon>Erwiniaceae</taxon>
        <taxon>Erwinia</taxon>
    </lineage>
</organism>
<dbReference type="eggNOG" id="COG4705">
    <property type="taxonomic scope" value="Bacteria"/>
</dbReference>
<name>A0A0A3YUK9_9GAMM</name>
<dbReference type="RefSeq" id="WP_034895973.1">
    <property type="nucleotide sequence ID" value="NZ_JRUQ01000051.1"/>
</dbReference>
<keyword evidence="1" id="KW-0812">Transmembrane</keyword>
<dbReference type="Proteomes" id="UP000030351">
    <property type="component" value="Unassembled WGS sequence"/>
</dbReference>
<evidence type="ECO:0000313" key="2">
    <source>
        <dbReference type="EMBL" id="KGT90310.1"/>
    </source>
</evidence>
<gene>
    <name evidence="2" type="ORF">NG99_18085</name>
</gene>
<feature type="transmembrane region" description="Helical" evidence="1">
    <location>
        <begin position="137"/>
        <end position="157"/>
    </location>
</feature>
<keyword evidence="3" id="KW-1185">Reference proteome</keyword>
<keyword evidence="1" id="KW-1133">Transmembrane helix</keyword>
<feature type="transmembrane region" description="Helical" evidence="1">
    <location>
        <begin position="189"/>
        <end position="212"/>
    </location>
</feature>
<feature type="transmembrane region" description="Helical" evidence="1">
    <location>
        <begin position="218"/>
        <end position="244"/>
    </location>
</feature>
<dbReference type="STRING" id="371042.NG99_18085"/>
<accession>A0A0A3YUK9</accession>
<sequence>MLTVPAALSKVPEVTLFFWLIKMMSTTVGETAADFLNVNLGFGLSLTSLTAGCLLAVLLLAQMRAQRYIPALYWSTVVMVSIFGTLITDNFTDASGIPLLFSIIMFSSALILTFMLWHRSEGTLSIHSITTPAREAFYWAAILFTFALGTAVGDGLAEGLNLGYLPSALVFGGAIALVALVWKGLRLNTVLCFWLAYILTRPLGASCGDLLAQPVNNGGFGIGIVEINLLFLASIAALVGYLTLAERAAD</sequence>
<feature type="transmembrane region" description="Helical" evidence="1">
    <location>
        <begin position="68"/>
        <end position="87"/>
    </location>
</feature>
<feature type="transmembrane region" description="Helical" evidence="1">
    <location>
        <begin position="99"/>
        <end position="117"/>
    </location>
</feature>
<evidence type="ECO:0000313" key="3">
    <source>
        <dbReference type="Proteomes" id="UP000030351"/>
    </source>
</evidence>
<dbReference type="Pfam" id="PF03988">
    <property type="entry name" value="DUF347"/>
    <property type="match status" value="4"/>
</dbReference>
<dbReference type="InterPro" id="IPR007136">
    <property type="entry name" value="DUF347"/>
</dbReference>
<dbReference type="AlphaFoldDB" id="A0A0A3YUK9"/>
<dbReference type="EMBL" id="JRUQ01000051">
    <property type="protein sequence ID" value="KGT90310.1"/>
    <property type="molecule type" value="Genomic_DNA"/>
</dbReference>
<protein>
    <submittedName>
        <fullName evidence="2">Membrane protein</fullName>
    </submittedName>
</protein>
<reference evidence="2 3" key="1">
    <citation type="submission" date="2014-10" db="EMBL/GenBank/DDBJ databases">
        <title>Genome sequence of Erwinia typographi M043b.</title>
        <authorList>
            <person name="Chan K.-G."/>
            <person name="Tan W.-S."/>
        </authorList>
    </citation>
    <scope>NUCLEOTIDE SEQUENCE [LARGE SCALE GENOMIC DNA]</scope>
    <source>
        <strain evidence="2 3">M043b</strain>
    </source>
</reference>
<comment type="caution">
    <text evidence="2">The sequence shown here is derived from an EMBL/GenBank/DDBJ whole genome shotgun (WGS) entry which is preliminary data.</text>
</comment>
<proteinExistence type="predicted"/>